<organism evidence="1">
    <name type="scientific">Siphoviridae sp. ctnPP24</name>
    <dbReference type="NCBI Taxonomy" id="2825662"/>
    <lineage>
        <taxon>Viruses</taxon>
        <taxon>Duplodnaviria</taxon>
        <taxon>Heunggongvirae</taxon>
        <taxon>Uroviricota</taxon>
        <taxon>Caudoviricetes</taxon>
    </lineage>
</organism>
<accession>A0A8S5TYP2</accession>
<dbReference type="EMBL" id="BK015962">
    <property type="protein sequence ID" value="DAF87315.1"/>
    <property type="molecule type" value="Genomic_DNA"/>
</dbReference>
<evidence type="ECO:0000313" key="1">
    <source>
        <dbReference type="EMBL" id="DAF87315.1"/>
    </source>
</evidence>
<protein>
    <submittedName>
        <fullName evidence="1">AAA domain protein</fullName>
    </submittedName>
</protein>
<sequence>MAINLLNIQPHKVSRDLSGFITYIFGAGGVGKTTLASQMDRALLLAAERGYNAIPGIMAQDITSWAEMKQVLRELKKPEVKEVYKSICIDTIDLMADYCEKYICNREGVEKLGDIPWGGGFKMMKKEFEDTFRTIAQMDYALFFISHSKDKLFKREDGTEYNQIVPSLSPSYNEIIRNMSDLEGYAHQTRLENGRPEVMLTLRSMDGSVECKSRFKYIEPEIPFNYESLSKALNDAIEKEAALNDNKFITDEKAKHVEETTYDFEAMKNEFKELTVKIQHSVSKDEFKKSWAPKIIEITDKYLGVGKKVNDCTAKQAEQLSLILDDLKDLLSNGIDVA</sequence>
<dbReference type="SUPFAM" id="SSF52540">
    <property type="entry name" value="P-loop containing nucleoside triphosphate hydrolases"/>
    <property type="match status" value="1"/>
</dbReference>
<name>A0A8S5TYP2_9CAUD</name>
<dbReference type="Pfam" id="PF13479">
    <property type="entry name" value="AAA_24"/>
    <property type="match status" value="1"/>
</dbReference>
<dbReference type="InterPro" id="IPR027417">
    <property type="entry name" value="P-loop_NTPase"/>
</dbReference>
<reference evidence="1" key="1">
    <citation type="journal article" date="2021" name="Proc. Natl. Acad. Sci. U.S.A.">
        <title>A Catalog of Tens of Thousands of Viruses from Human Metagenomes Reveals Hidden Associations with Chronic Diseases.</title>
        <authorList>
            <person name="Tisza M.J."/>
            <person name="Buck C.B."/>
        </authorList>
    </citation>
    <scope>NUCLEOTIDE SEQUENCE</scope>
    <source>
        <strain evidence="1">CtnPP24</strain>
    </source>
</reference>
<proteinExistence type="predicted"/>